<evidence type="ECO:0000256" key="8">
    <source>
        <dbReference type="ARBA" id="ARBA00023143"/>
    </source>
</evidence>
<reference evidence="13" key="1">
    <citation type="submission" date="2015-04" db="EMBL/GenBank/DDBJ databases">
        <title>Formation of a single polar flagellum by lateral and polar bacterial flagellar gene sets.</title>
        <authorList>
            <person name="Maruyama Y."/>
            <person name="Kobayashi M."/>
            <person name="Murata K."/>
            <person name="Hashimoto W."/>
        </authorList>
    </citation>
    <scope>NUCLEOTIDE SEQUENCE</scope>
    <source>
        <strain evidence="13">A1</strain>
    </source>
</reference>
<keyword evidence="6 10" id="KW-1133">Transmembrane helix</keyword>
<comment type="subcellular location">
    <subcellularLocation>
        <location evidence="1 9">Bacterial flagellum basal body</location>
    </subcellularLocation>
    <subcellularLocation>
        <location evidence="2">Cell membrane</location>
        <topology evidence="2">Multi-pass membrane protein</topology>
    </subcellularLocation>
</comment>
<evidence type="ECO:0000256" key="9">
    <source>
        <dbReference type="PIRNR" id="PIRNR004862"/>
    </source>
</evidence>
<proteinExistence type="inferred from homology"/>
<evidence type="ECO:0000256" key="2">
    <source>
        <dbReference type="ARBA" id="ARBA00004651"/>
    </source>
</evidence>
<dbReference type="PANTHER" id="PTHR30046">
    <property type="entry name" value="FLAGELLAR M-RING PROTEIN"/>
    <property type="match status" value="1"/>
</dbReference>
<feature type="domain" description="Flagellar M-ring N-terminal" evidence="11">
    <location>
        <begin position="49"/>
        <end position="224"/>
    </location>
</feature>
<keyword evidence="7 10" id="KW-0472">Membrane</keyword>
<dbReference type="InterPro" id="IPR013556">
    <property type="entry name" value="Flag_M-ring_C"/>
</dbReference>
<dbReference type="GO" id="GO:0003774">
    <property type="term" value="F:cytoskeletal motor activity"/>
    <property type="evidence" value="ECO:0007669"/>
    <property type="project" value="InterPro"/>
</dbReference>
<dbReference type="InterPro" id="IPR006182">
    <property type="entry name" value="FliF_N_dom"/>
</dbReference>
<dbReference type="GO" id="GO:0071973">
    <property type="term" value="P:bacterial-type flagellum-dependent cell motility"/>
    <property type="evidence" value="ECO:0007669"/>
    <property type="project" value="InterPro"/>
</dbReference>
<feature type="domain" description="Flagellar M-ring C-terminal" evidence="12">
    <location>
        <begin position="257"/>
        <end position="412"/>
    </location>
</feature>
<name>A0A0A8JCQ8_9SPHN</name>
<dbReference type="GO" id="GO:0009431">
    <property type="term" value="C:bacterial-type flagellum basal body, MS ring"/>
    <property type="evidence" value="ECO:0007669"/>
    <property type="project" value="InterPro"/>
</dbReference>
<dbReference type="InterPro" id="IPR043427">
    <property type="entry name" value="YscJ/FliF"/>
</dbReference>
<evidence type="ECO:0000259" key="12">
    <source>
        <dbReference type="Pfam" id="PF08345"/>
    </source>
</evidence>
<accession>A0A0A8JCQ8</accession>
<comment type="similarity">
    <text evidence="3 9">Belongs to the FliF family.</text>
</comment>
<dbReference type="GO" id="GO:0005886">
    <property type="term" value="C:plasma membrane"/>
    <property type="evidence" value="ECO:0007669"/>
    <property type="project" value="UniProtKB-SubCell"/>
</dbReference>
<dbReference type="NCBIfam" id="TIGR00206">
    <property type="entry name" value="fliF"/>
    <property type="match status" value="1"/>
</dbReference>
<evidence type="ECO:0000256" key="10">
    <source>
        <dbReference type="SAM" id="Phobius"/>
    </source>
</evidence>
<evidence type="ECO:0000256" key="3">
    <source>
        <dbReference type="ARBA" id="ARBA00007971"/>
    </source>
</evidence>
<evidence type="ECO:0000256" key="6">
    <source>
        <dbReference type="ARBA" id="ARBA00022989"/>
    </source>
</evidence>
<dbReference type="Pfam" id="PF01514">
    <property type="entry name" value="YscJ_FliF"/>
    <property type="match status" value="1"/>
</dbReference>
<gene>
    <name evidence="13" type="primary">fliF</name>
</gene>
<evidence type="ECO:0000313" key="13">
    <source>
        <dbReference type="EMBL" id="BAQ08191.1"/>
    </source>
</evidence>
<evidence type="ECO:0000259" key="11">
    <source>
        <dbReference type="Pfam" id="PF01514"/>
    </source>
</evidence>
<organism evidence="13">
    <name type="scientific">Sphingomonas sp. A1</name>
    <dbReference type="NCBI Taxonomy" id="90322"/>
    <lineage>
        <taxon>Bacteria</taxon>
        <taxon>Pseudomonadati</taxon>
        <taxon>Pseudomonadota</taxon>
        <taxon>Alphaproteobacteria</taxon>
        <taxon>Sphingomonadales</taxon>
        <taxon>Sphingomonadaceae</taxon>
        <taxon>Sphingomonas</taxon>
    </lineage>
</organism>
<dbReference type="Pfam" id="PF08345">
    <property type="entry name" value="YscJ_FliF_C"/>
    <property type="match status" value="1"/>
</dbReference>
<sequence length="564" mass="60439">MIAALKPAFARLRGTSPKVPAGLFKNLLPLVVLAIGITALVLMFAWRDQANYKPVFGGREKVSVTDVVAALDAQGIPYRLHPDTGQVLVPDSKLGRVRMLLASRGVVAKLPEGLELMDRNDPLGTSQFVQDVRFRRGLEGELSQSISSLEAVESARVHLSIARSTSFVVSDGEKSSASVVLMLKAGRTLAPEQIAAIINLVANSVASLDAKRVTVVDQTGAFLSSRVDLTDGYEGGQVSDASRHYQDETRRNIAELLAPVLGSDNYKASVTADVDYDRVNETVERYGEAPKITNEAMRNESGRDPLAIGVPGSLSNRPVQVAAAQEGQSEATTAQKNATTRQYAYDRTITQTQRSRGRLKKLSVAVVLNGAAAPDHRAWSPAAIANVDKVLRSGLGIDETRGDTLVVSSMDFPGRPADVPWWQQRDNVIEMATWAAYALATLLAFLFIFRPVFRLAQNAVAPPVAKTREIVDLGDPAIEPGAAMPTSAAALPSADAPALGAPVAQGGMSVVPLLADYDLPPPGSPVDVMVEHLRTLAAKEPERVAEVVRQWVQKKERSEPGARA</sequence>
<evidence type="ECO:0000256" key="5">
    <source>
        <dbReference type="ARBA" id="ARBA00022692"/>
    </source>
</evidence>
<feature type="transmembrane region" description="Helical" evidence="10">
    <location>
        <begin position="434"/>
        <end position="453"/>
    </location>
</feature>
<evidence type="ECO:0000256" key="4">
    <source>
        <dbReference type="ARBA" id="ARBA00022475"/>
    </source>
</evidence>
<keyword evidence="8 9" id="KW-0975">Bacterial flagellum</keyword>
<dbReference type="Gene3D" id="3.30.300.30">
    <property type="match status" value="1"/>
</dbReference>
<comment type="function">
    <text evidence="9">The M ring may be actively involved in energy transduction.</text>
</comment>
<dbReference type="InterPro" id="IPR000067">
    <property type="entry name" value="FlgMring_FliF"/>
</dbReference>
<protein>
    <recommendedName>
        <fullName evidence="9">Flagellar M-ring protein</fullName>
    </recommendedName>
</protein>
<dbReference type="PANTHER" id="PTHR30046:SF0">
    <property type="entry name" value="FLAGELLAR M-RING PROTEIN"/>
    <property type="match status" value="1"/>
</dbReference>
<keyword evidence="13" id="KW-0966">Cell projection</keyword>
<keyword evidence="4" id="KW-1003">Cell membrane</keyword>
<feature type="transmembrane region" description="Helical" evidence="10">
    <location>
        <begin position="27"/>
        <end position="46"/>
    </location>
</feature>
<evidence type="ECO:0000256" key="7">
    <source>
        <dbReference type="ARBA" id="ARBA00023136"/>
    </source>
</evidence>
<dbReference type="PRINTS" id="PR01009">
    <property type="entry name" value="FLGMRINGFLIF"/>
</dbReference>
<dbReference type="AlphaFoldDB" id="A0A0A8JCQ8"/>
<dbReference type="PIRSF" id="PIRSF004862">
    <property type="entry name" value="FliF"/>
    <property type="match status" value="1"/>
</dbReference>
<evidence type="ECO:0000256" key="1">
    <source>
        <dbReference type="ARBA" id="ARBA00004117"/>
    </source>
</evidence>
<dbReference type="InterPro" id="IPR045851">
    <property type="entry name" value="AMP-bd_C_sf"/>
</dbReference>
<keyword evidence="13" id="KW-0282">Flagellum</keyword>
<dbReference type="EMBL" id="LC043068">
    <property type="protein sequence ID" value="BAQ08191.1"/>
    <property type="molecule type" value="Genomic_DNA"/>
</dbReference>
<keyword evidence="5 10" id="KW-0812">Transmembrane</keyword>
<keyword evidence="13" id="KW-0969">Cilium</keyword>